<feature type="compositionally biased region" description="Low complexity" evidence="1">
    <location>
        <begin position="371"/>
        <end position="385"/>
    </location>
</feature>
<evidence type="ECO:0000313" key="3">
    <source>
        <dbReference type="Proteomes" id="UP001371305"/>
    </source>
</evidence>
<feature type="region of interest" description="Disordered" evidence="1">
    <location>
        <begin position="370"/>
        <end position="395"/>
    </location>
</feature>
<protein>
    <recommendedName>
        <fullName evidence="4">Secreted protein</fullName>
    </recommendedName>
</protein>
<proteinExistence type="predicted"/>
<accession>A0ABU9B3T0</accession>
<evidence type="ECO:0000256" key="1">
    <source>
        <dbReference type="SAM" id="MobiDB-lite"/>
    </source>
</evidence>
<dbReference type="Proteomes" id="UP001371305">
    <property type="component" value="Unassembled WGS sequence"/>
</dbReference>
<gene>
    <name evidence="2" type="ORF">WKV53_28230</name>
</gene>
<keyword evidence="3" id="KW-1185">Reference proteome</keyword>
<name>A0ABU9B3T0_9BACT</name>
<organism evidence="2 3">
    <name type="scientific">Luteolibacter soli</name>
    <dbReference type="NCBI Taxonomy" id="3135280"/>
    <lineage>
        <taxon>Bacteria</taxon>
        <taxon>Pseudomonadati</taxon>
        <taxon>Verrucomicrobiota</taxon>
        <taxon>Verrucomicrobiia</taxon>
        <taxon>Verrucomicrobiales</taxon>
        <taxon>Verrucomicrobiaceae</taxon>
        <taxon>Luteolibacter</taxon>
    </lineage>
</organism>
<evidence type="ECO:0008006" key="4">
    <source>
        <dbReference type="Google" id="ProtNLM"/>
    </source>
</evidence>
<feature type="compositionally biased region" description="Basic and acidic residues" evidence="1">
    <location>
        <begin position="434"/>
        <end position="448"/>
    </location>
</feature>
<reference evidence="2 3" key="1">
    <citation type="submission" date="2024-04" db="EMBL/GenBank/DDBJ databases">
        <title>Luteolibacter sp. isolated from soil.</title>
        <authorList>
            <person name="An J."/>
        </authorList>
    </citation>
    <scope>NUCLEOTIDE SEQUENCE [LARGE SCALE GENOMIC DNA]</scope>
    <source>
        <strain evidence="2 3">Y139</strain>
    </source>
</reference>
<comment type="caution">
    <text evidence="2">The sequence shown here is derived from an EMBL/GenBank/DDBJ whole genome shotgun (WGS) entry which is preliminary data.</text>
</comment>
<evidence type="ECO:0000313" key="2">
    <source>
        <dbReference type="EMBL" id="MEK7954438.1"/>
    </source>
</evidence>
<dbReference type="RefSeq" id="WP_341408209.1">
    <property type="nucleotide sequence ID" value="NZ_JBBUKT010000020.1"/>
</dbReference>
<feature type="region of interest" description="Disordered" evidence="1">
    <location>
        <begin position="434"/>
        <end position="456"/>
    </location>
</feature>
<dbReference type="EMBL" id="JBBUKT010000020">
    <property type="protein sequence ID" value="MEK7954438.1"/>
    <property type="molecule type" value="Genomic_DNA"/>
</dbReference>
<sequence>MIRSSSILALLLLPAVADEVILSDSSRLLGTVTALADTGQVLLQSDLAFEPFQVRADHLQRVVFAPGTEKEDQHDCMVTLVNGDQFPADLSAIDEGTVTVHTDFGGDIRIPRESIGTVQLGVRPRKTIYRGPDSDAGWTIKNGWRYDSRRFSADSNGTIAREFDIPGSFALKFRLTWRNTPNIQAYFACENFDTTAKANRYFIQLNNAGFELKRQDATGNGGFYSMASLSNESVNFEKSALEIELLVDRHLGEVHVLFDGEEVGHYRDPAKSVPNGQGVMFRSNIAENDVQTVSRIEVREWDPSAALHGKEERGDVARDVVITRSSDRGTGKILSMKPAAEGGTLVYKGPHHPEPVELPLSEISTMFFARPAAPGGADTPEGAEAPAPPPAPPLTLGLRGRGSLAVSGCAFNGEQIVAKHPLLGDLSIRRDAVASLQRKNEKPQHVEEPAEEPEDE</sequence>